<dbReference type="SUPFAM" id="SSF81321">
    <property type="entry name" value="Family A G protein-coupled receptor-like"/>
    <property type="match status" value="1"/>
</dbReference>
<protein>
    <submittedName>
        <fullName evidence="13">Probable G-protein coupled receptor 83</fullName>
    </submittedName>
</protein>
<evidence type="ECO:0000256" key="7">
    <source>
        <dbReference type="ARBA" id="ARBA00023170"/>
    </source>
</evidence>
<feature type="transmembrane region" description="Helical" evidence="10">
    <location>
        <begin position="150"/>
        <end position="172"/>
    </location>
</feature>
<keyword evidence="7 9" id="KW-0675">Receptor</keyword>
<proteinExistence type="inferred from homology"/>
<evidence type="ECO:0000256" key="6">
    <source>
        <dbReference type="ARBA" id="ARBA00023136"/>
    </source>
</evidence>
<dbReference type="PANTHER" id="PTHR24235">
    <property type="entry name" value="NEUROPEPTIDE Y RECEPTOR"/>
    <property type="match status" value="1"/>
</dbReference>
<evidence type="ECO:0000256" key="5">
    <source>
        <dbReference type="ARBA" id="ARBA00023040"/>
    </source>
</evidence>
<dbReference type="GO" id="GO:0004983">
    <property type="term" value="F:neuropeptide Y receptor activity"/>
    <property type="evidence" value="ECO:0007669"/>
    <property type="project" value="InterPro"/>
</dbReference>
<dbReference type="InterPro" id="IPR000611">
    <property type="entry name" value="NPY_rcpt"/>
</dbReference>
<evidence type="ECO:0000256" key="4">
    <source>
        <dbReference type="ARBA" id="ARBA00022989"/>
    </source>
</evidence>
<feature type="transmembrane region" description="Helical" evidence="10">
    <location>
        <begin position="208"/>
        <end position="232"/>
    </location>
</feature>
<dbReference type="RefSeq" id="XP_027194798.1">
    <property type="nucleotide sequence ID" value="XM_027338997.1"/>
</dbReference>
<dbReference type="GO" id="GO:0016020">
    <property type="term" value="C:membrane"/>
    <property type="evidence" value="ECO:0007669"/>
    <property type="project" value="UniProtKB-SubCell"/>
</dbReference>
<feature type="transmembrane region" description="Helical" evidence="10">
    <location>
        <begin position="313"/>
        <end position="336"/>
    </location>
</feature>
<sequence length="457" mass="52500">MSACSIFICLTIASKNNDKSSSSETSLFNSLNLNENINNNDTTERLPIVYHIIIANSTTSIPIILVTTTTTTTIRNIIVIICYSLIIIFSLCGNYLVCHVIYSTPKLRTTTNILIFSLAISDILTTVLNIPFNCARFLLLDWPFPDSFCMIMPTLQVTSVYVSALTMAAICLHRYRSILGTTGPNIVISSRVGFNHITHSMSRIRIKICILFIWIISILLALPHTIFNVVVWTELSNGQMIRRCRAEYPHSIKEQMPLILSLLATFTQFLLPLGMTTILYCRIGRIIAHQGKLAKHYCDELNRRVVEAKRKRITMLVLIIVGFLITWLPITMYHLIIDFHLVHFHWNLFLALHIWAMTSVCYNSFIYCFMNEDFRKRSKQIIARHQRLFLTLCFFLFTNRKFERNIGTSTPSTGSVSATMTLPAVIGYHQHQNQQQQQQQQKPNNYLHIKFLINVKV</sequence>
<evidence type="ECO:0000256" key="1">
    <source>
        <dbReference type="ARBA" id="ARBA00004141"/>
    </source>
</evidence>
<evidence type="ECO:0000313" key="13">
    <source>
        <dbReference type="RefSeq" id="XP_027194798.1"/>
    </source>
</evidence>
<dbReference type="PANTHER" id="PTHR24235:SF29">
    <property type="entry name" value="GH23382P"/>
    <property type="match status" value="1"/>
</dbReference>
<evidence type="ECO:0000256" key="3">
    <source>
        <dbReference type="ARBA" id="ARBA00022692"/>
    </source>
</evidence>
<evidence type="ECO:0000256" key="10">
    <source>
        <dbReference type="SAM" id="Phobius"/>
    </source>
</evidence>
<dbReference type="Gene3D" id="1.20.1070.10">
    <property type="entry name" value="Rhodopsin 7-helix transmembrane proteins"/>
    <property type="match status" value="1"/>
</dbReference>
<keyword evidence="6 10" id="KW-0472">Membrane</keyword>
<comment type="similarity">
    <text evidence="2 9">Belongs to the G-protein coupled receptor 1 family.</text>
</comment>
<feature type="transmembrane region" description="Helical" evidence="10">
    <location>
        <begin position="258"/>
        <end position="281"/>
    </location>
</feature>
<dbReference type="KEGG" id="dpte:113789459"/>
<organism evidence="12 13">
    <name type="scientific">Dermatophagoides pteronyssinus</name>
    <name type="common">European house dust mite</name>
    <dbReference type="NCBI Taxonomy" id="6956"/>
    <lineage>
        <taxon>Eukaryota</taxon>
        <taxon>Metazoa</taxon>
        <taxon>Ecdysozoa</taxon>
        <taxon>Arthropoda</taxon>
        <taxon>Chelicerata</taxon>
        <taxon>Arachnida</taxon>
        <taxon>Acari</taxon>
        <taxon>Acariformes</taxon>
        <taxon>Sarcoptiformes</taxon>
        <taxon>Astigmata</taxon>
        <taxon>Psoroptidia</taxon>
        <taxon>Analgoidea</taxon>
        <taxon>Pyroglyphidae</taxon>
        <taxon>Dermatophagoidinae</taxon>
        <taxon>Dermatophagoides</taxon>
    </lineage>
</organism>
<dbReference type="PROSITE" id="PS00237">
    <property type="entry name" value="G_PROTEIN_RECEP_F1_1"/>
    <property type="match status" value="1"/>
</dbReference>
<keyword evidence="5 9" id="KW-0297">G-protein coupled receptor</keyword>
<evidence type="ECO:0000256" key="8">
    <source>
        <dbReference type="ARBA" id="ARBA00023224"/>
    </source>
</evidence>
<keyword evidence="8 9" id="KW-0807">Transducer</keyword>
<dbReference type="Pfam" id="PF00001">
    <property type="entry name" value="7tm_1"/>
    <property type="match status" value="1"/>
</dbReference>
<dbReference type="OMA" id="RIMCHVS"/>
<dbReference type="InParanoid" id="A0A6P6XPR2"/>
<dbReference type="InterPro" id="IPR017452">
    <property type="entry name" value="GPCR_Rhodpsn_7TM"/>
</dbReference>
<dbReference type="PROSITE" id="PS50262">
    <property type="entry name" value="G_PROTEIN_RECEP_F1_2"/>
    <property type="match status" value="1"/>
</dbReference>
<evidence type="ECO:0000259" key="11">
    <source>
        <dbReference type="PROSITE" id="PS50262"/>
    </source>
</evidence>
<feature type="transmembrane region" description="Helical" evidence="10">
    <location>
        <begin position="77"/>
        <end position="101"/>
    </location>
</feature>
<dbReference type="SMART" id="SM01381">
    <property type="entry name" value="7TM_GPCR_Srsx"/>
    <property type="match status" value="1"/>
</dbReference>
<evidence type="ECO:0000256" key="2">
    <source>
        <dbReference type="ARBA" id="ARBA00010663"/>
    </source>
</evidence>
<feature type="transmembrane region" description="Helical" evidence="10">
    <location>
        <begin position="348"/>
        <end position="370"/>
    </location>
</feature>
<feature type="transmembrane region" description="Helical" evidence="10">
    <location>
        <begin position="48"/>
        <end position="65"/>
    </location>
</feature>
<dbReference type="PRINTS" id="PR01012">
    <property type="entry name" value="NRPEPTIDEYR"/>
</dbReference>
<evidence type="ECO:0000313" key="12">
    <source>
        <dbReference type="Proteomes" id="UP000515146"/>
    </source>
</evidence>
<reference evidence="13" key="1">
    <citation type="submission" date="2025-08" db="UniProtKB">
        <authorList>
            <consortium name="RefSeq"/>
        </authorList>
    </citation>
    <scope>IDENTIFICATION</scope>
    <source>
        <strain evidence="13">Airmid</strain>
    </source>
</reference>
<gene>
    <name evidence="13" type="primary">LOC113789459</name>
</gene>
<accession>A0A6P6XPR2</accession>
<dbReference type="InterPro" id="IPR000276">
    <property type="entry name" value="GPCR_Rhodpsn"/>
</dbReference>
<keyword evidence="4 10" id="KW-1133">Transmembrane helix</keyword>
<comment type="subcellular location">
    <subcellularLocation>
        <location evidence="1">Membrane</location>
        <topology evidence="1">Multi-pass membrane protein</topology>
    </subcellularLocation>
</comment>
<dbReference type="AlphaFoldDB" id="A0A6P6XPR2"/>
<name>A0A6P6XPR2_DERPT</name>
<dbReference type="Proteomes" id="UP000515146">
    <property type="component" value="Unplaced"/>
</dbReference>
<evidence type="ECO:0000256" key="9">
    <source>
        <dbReference type="RuleBase" id="RU000688"/>
    </source>
</evidence>
<keyword evidence="12" id="KW-1185">Reference proteome</keyword>
<keyword evidence="3 9" id="KW-0812">Transmembrane</keyword>
<dbReference type="PRINTS" id="PR00237">
    <property type="entry name" value="GPCRRHODOPSN"/>
</dbReference>
<dbReference type="OrthoDB" id="10044919at2759"/>
<feature type="transmembrane region" description="Helical" evidence="10">
    <location>
        <begin position="113"/>
        <end position="130"/>
    </location>
</feature>
<feature type="domain" description="G-protein coupled receptors family 1 profile" evidence="11">
    <location>
        <begin position="93"/>
        <end position="367"/>
    </location>
</feature>